<dbReference type="GO" id="GO:0004519">
    <property type="term" value="F:endonuclease activity"/>
    <property type="evidence" value="ECO:0007669"/>
    <property type="project" value="UniProtKB-KW"/>
</dbReference>
<evidence type="ECO:0000256" key="4">
    <source>
        <dbReference type="ARBA" id="ARBA00022722"/>
    </source>
</evidence>
<dbReference type="InterPro" id="IPR053134">
    <property type="entry name" value="RNA-dir_DNA_polymerase"/>
</dbReference>
<organism evidence="9 10">
    <name type="scientific">Cajanus cajan</name>
    <name type="common">Pigeon pea</name>
    <name type="synonym">Cajanus indicus</name>
    <dbReference type="NCBI Taxonomy" id="3821"/>
    <lineage>
        <taxon>Eukaryota</taxon>
        <taxon>Viridiplantae</taxon>
        <taxon>Streptophyta</taxon>
        <taxon>Embryophyta</taxon>
        <taxon>Tracheophyta</taxon>
        <taxon>Spermatophyta</taxon>
        <taxon>Magnoliopsida</taxon>
        <taxon>eudicotyledons</taxon>
        <taxon>Gunneridae</taxon>
        <taxon>Pentapetalae</taxon>
        <taxon>rosids</taxon>
        <taxon>fabids</taxon>
        <taxon>Fabales</taxon>
        <taxon>Fabaceae</taxon>
        <taxon>Papilionoideae</taxon>
        <taxon>50 kb inversion clade</taxon>
        <taxon>NPAAA clade</taxon>
        <taxon>indigoferoid/millettioid clade</taxon>
        <taxon>Phaseoleae</taxon>
        <taxon>Cajanus</taxon>
    </lineage>
</organism>
<dbReference type="InterPro" id="IPR043128">
    <property type="entry name" value="Rev_trsase/Diguanyl_cyclase"/>
</dbReference>
<keyword evidence="6" id="KW-0378">Hydrolase</keyword>
<dbReference type="GO" id="GO:0008233">
    <property type="term" value="F:peptidase activity"/>
    <property type="evidence" value="ECO:0007669"/>
    <property type="project" value="UniProtKB-KW"/>
</dbReference>
<keyword evidence="10" id="KW-1185">Reference proteome</keyword>
<evidence type="ECO:0000313" key="10">
    <source>
        <dbReference type="Proteomes" id="UP000075243"/>
    </source>
</evidence>
<dbReference type="AlphaFoldDB" id="A0A151QZ21"/>
<protein>
    <submittedName>
        <fullName evidence="9">Transposon Ty3-I Gag-Pol polyprotein</fullName>
    </submittedName>
</protein>
<dbReference type="Pfam" id="PF08284">
    <property type="entry name" value="RVP_2"/>
    <property type="match status" value="1"/>
</dbReference>
<dbReference type="Gene3D" id="3.30.70.270">
    <property type="match status" value="2"/>
</dbReference>
<dbReference type="Proteomes" id="UP000075243">
    <property type="component" value="Unassembled WGS sequence"/>
</dbReference>
<dbReference type="GO" id="GO:0003964">
    <property type="term" value="F:RNA-directed DNA polymerase activity"/>
    <property type="evidence" value="ECO:0007669"/>
    <property type="project" value="UniProtKB-KW"/>
</dbReference>
<keyword evidence="5" id="KW-0255">Endonuclease</keyword>
<reference evidence="9" key="1">
    <citation type="journal article" date="2012" name="Nat. Biotechnol.">
        <title>Draft genome sequence of pigeonpea (Cajanus cajan), an orphan legume crop of resource-poor farmers.</title>
        <authorList>
            <person name="Varshney R.K."/>
            <person name="Chen W."/>
            <person name="Li Y."/>
            <person name="Bharti A.K."/>
            <person name="Saxena R.K."/>
            <person name="Schlueter J.A."/>
            <person name="Donoghue M.T."/>
            <person name="Azam S."/>
            <person name="Fan G."/>
            <person name="Whaley A.M."/>
            <person name="Farmer A.D."/>
            <person name="Sheridan J."/>
            <person name="Iwata A."/>
            <person name="Tuteja R."/>
            <person name="Penmetsa R.V."/>
            <person name="Wu W."/>
            <person name="Upadhyaya H.D."/>
            <person name="Yang S.P."/>
            <person name="Shah T."/>
            <person name="Saxena K.B."/>
            <person name="Michael T."/>
            <person name="McCombie W.R."/>
            <person name="Yang B."/>
            <person name="Zhang G."/>
            <person name="Yang H."/>
            <person name="Wang J."/>
            <person name="Spillane C."/>
            <person name="Cook D.R."/>
            <person name="May G.D."/>
            <person name="Xu X."/>
            <person name="Jackson S.A."/>
        </authorList>
    </citation>
    <scope>NUCLEOTIDE SEQUENCE [LARGE SCALE GENOMIC DNA]</scope>
</reference>
<keyword evidence="1" id="KW-0645">Protease</keyword>
<dbReference type="PANTHER" id="PTHR24559">
    <property type="entry name" value="TRANSPOSON TY3-I GAG-POL POLYPROTEIN"/>
    <property type="match status" value="1"/>
</dbReference>
<dbReference type="Pfam" id="PF00078">
    <property type="entry name" value="RVT_1"/>
    <property type="match status" value="1"/>
</dbReference>
<gene>
    <name evidence="9" type="ORF">KK1_043340</name>
</gene>
<dbReference type="InterPro" id="IPR000477">
    <property type="entry name" value="RT_dom"/>
</dbReference>
<evidence type="ECO:0000259" key="8">
    <source>
        <dbReference type="PROSITE" id="PS50878"/>
    </source>
</evidence>
<dbReference type="EMBL" id="KQ484346">
    <property type="protein sequence ID" value="KYP35608.1"/>
    <property type="molecule type" value="Genomic_DNA"/>
</dbReference>
<evidence type="ECO:0000256" key="7">
    <source>
        <dbReference type="ARBA" id="ARBA00022918"/>
    </source>
</evidence>
<keyword evidence="4" id="KW-0540">Nuclease</keyword>
<dbReference type="PANTHER" id="PTHR24559:SF444">
    <property type="entry name" value="REVERSE TRANSCRIPTASE DOMAIN-CONTAINING PROTEIN"/>
    <property type="match status" value="1"/>
</dbReference>
<evidence type="ECO:0000256" key="1">
    <source>
        <dbReference type="ARBA" id="ARBA00022670"/>
    </source>
</evidence>
<dbReference type="CDD" id="cd01647">
    <property type="entry name" value="RT_LTR"/>
    <property type="match status" value="1"/>
</dbReference>
<dbReference type="FunFam" id="3.10.10.10:FF:000007">
    <property type="entry name" value="Retrovirus-related Pol polyprotein from transposon 17.6-like Protein"/>
    <property type="match status" value="1"/>
</dbReference>
<accession>A0A151QZ21</accession>
<keyword evidence="3" id="KW-0548">Nucleotidyltransferase</keyword>
<evidence type="ECO:0000313" key="9">
    <source>
        <dbReference type="EMBL" id="KYP35608.1"/>
    </source>
</evidence>
<proteinExistence type="predicted"/>
<dbReference type="GO" id="GO:0006508">
    <property type="term" value="P:proteolysis"/>
    <property type="evidence" value="ECO:0007669"/>
    <property type="project" value="UniProtKB-KW"/>
</dbReference>
<dbReference type="Gramene" id="C.cajan_41627.t">
    <property type="protein sequence ID" value="C.cajan_41627.t"/>
    <property type="gene ID" value="C.cajan_41627"/>
</dbReference>
<sequence length="290" mass="33848">MIRTKVDQNNDLIQGKCFIKGKTLNVLYDSGATHSFISNDCVQHLQLAPVLLVKKKDGSFRLCVDYRQLNKFTIKNKYPLPRIYDLMDQLRGATVFSKIDLRSGYHQIKVKAEDIQKTAFRTRYGHYEYQVMPFGVTNAPAVFMDYMNRIFRPYLDHFVVVFIDDILIYSRTHEEHEEHLQTILQILKDKQLYAKISKCEFWLEEVKFLGHVIFKDGVSVDPSKVEAVLLWEPPKTVTEIRSFLGLAGYYRRFVEGFSKIAMPLNHSLRKGNSLNGQKNVRIVFKSLRKD</sequence>
<dbReference type="SUPFAM" id="SSF56672">
    <property type="entry name" value="DNA/RNA polymerases"/>
    <property type="match status" value="1"/>
</dbReference>
<evidence type="ECO:0000256" key="6">
    <source>
        <dbReference type="ARBA" id="ARBA00022801"/>
    </source>
</evidence>
<feature type="domain" description="Reverse transcriptase" evidence="8">
    <location>
        <begin position="34"/>
        <end position="213"/>
    </location>
</feature>
<dbReference type="PROSITE" id="PS50878">
    <property type="entry name" value="RT_POL"/>
    <property type="match status" value="1"/>
</dbReference>
<keyword evidence="7" id="KW-0695">RNA-directed DNA polymerase</keyword>
<keyword evidence="2" id="KW-0808">Transferase</keyword>
<evidence type="ECO:0000256" key="5">
    <source>
        <dbReference type="ARBA" id="ARBA00022759"/>
    </source>
</evidence>
<evidence type="ECO:0000256" key="2">
    <source>
        <dbReference type="ARBA" id="ARBA00022679"/>
    </source>
</evidence>
<evidence type="ECO:0000256" key="3">
    <source>
        <dbReference type="ARBA" id="ARBA00022695"/>
    </source>
</evidence>
<dbReference type="InterPro" id="IPR043502">
    <property type="entry name" value="DNA/RNA_pol_sf"/>
</dbReference>
<name>A0A151QZ21_CAJCA</name>